<dbReference type="GO" id="GO:0005829">
    <property type="term" value="C:cytosol"/>
    <property type="evidence" value="ECO:0007669"/>
    <property type="project" value="TreeGrafter"/>
</dbReference>
<evidence type="ECO:0000256" key="1">
    <source>
        <dbReference type="RuleBase" id="RU365090"/>
    </source>
</evidence>
<dbReference type="Pfam" id="PF00994">
    <property type="entry name" value="MoCF_biosynth"/>
    <property type="match status" value="1"/>
</dbReference>
<comment type="cofactor">
    <cofactor evidence="1">
        <name>Mg(2+)</name>
        <dbReference type="ChEBI" id="CHEBI:18420"/>
    </cofactor>
</comment>
<evidence type="ECO:0000313" key="3">
    <source>
        <dbReference type="EMBL" id="MCC2190626.1"/>
    </source>
</evidence>
<dbReference type="Gene3D" id="3.40.980.10">
    <property type="entry name" value="MoaB/Mog-like domain"/>
    <property type="match status" value="1"/>
</dbReference>
<dbReference type="PANTHER" id="PTHR10192">
    <property type="entry name" value="MOLYBDOPTERIN BIOSYNTHESIS PROTEIN"/>
    <property type="match status" value="1"/>
</dbReference>
<feature type="domain" description="MoaB/Mog" evidence="2">
    <location>
        <begin position="173"/>
        <end position="309"/>
    </location>
</feature>
<keyword evidence="1" id="KW-0500">Molybdenum</keyword>
<evidence type="ECO:0000313" key="4">
    <source>
        <dbReference type="Proteomes" id="UP001197875"/>
    </source>
</evidence>
<comment type="similarity">
    <text evidence="1">Belongs to the MoeA family.</text>
</comment>
<dbReference type="GO" id="GO:0006777">
    <property type="term" value="P:Mo-molybdopterin cofactor biosynthetic process"/>
    <property type="evidence" value="ECO:0007669"/>
    <property type="project" value="UniProtKB-UniRule"/>
</dbReference>
<evidence type="ECO:0000259" key="2">
    <source>
        <dbReference type="SMART" id="SM00852"/>
    </source>
</evidence>
<name>A0AAE3DTW0_9FIRM</name>
<keyword evidence="1" id="KW-0501">Molybdenum cofactor biosynthesis</keyword>
<comment type="caution">
    <text evidence="3">The sequence shown here is derived from an EMBL/GenBank/DDBJ whole genome shotgun (WGS) entry which is preliminary data.</text>
</comment>
<keyword evidence="1" id="KW-0460">Magnesium</keyword>
<protein>
    <recommendedName>
        <fullName evidence="1">Molybdopterin molybdenumtransferase</fullName>
        <ecNumber evidence="1">2.10.1.1</ecNumber>
    </recommendedName>
</protein>
<dbReference type="Proteomes" id="UP001197875">
    <property type="component" value="Unassembled WGS sequence"/>
</dbReference>
<dbReference type="EMBL" id="JAJEPR010000023">
    <property type="protein sequence ID" value="MCC2190626.1"/>
    <property type="molecule type" value="Genomic_DNA"/>
</dbReference>
<dbReference type="GO" id="GO:0061599">
    <property type="term" value="F:molybdopterin molybdotransferase activity"/>
    <property type="evidence" value="ECO:0007669"/>
    <property type="project" value="UniProtKB-UniRule"/>
</dbReference>
<reference evidence="3 4" key="1">
    <citation type="submission" date="2021-10" db="EMBL/GenBank/DDBJ databases">
        <title>Anaerobic single-cell dispensing facilitates the cultivation of human gut bacteria.</title>
        <authorList>
            <person name="Afrizal A."/>
        </authorList>
    </citation>
    <scope>NUCLEOTIDE SEQUENCE [LARGE SCALE GENOMIC DNA]</scope>
    <source>
        <strain evidence="3 4">CLA-AA-H277</strain>
    </source>
</reference>
<comment type="function">
    <text evidence="1">Catalyzes the insertion of molybdate into adenylated molybdopterin with the concomitant release of AMP.</text>
</comment>
<dbReference type="SMART" id="SM00852">
    <property type="entry name" value="MoCF_biosynth"/>
    <property type="match status" value="1"/>
</dbReference>
<dbReference type="InterPro" id="IPR038987">
    <property type="entry name" value="MoeA-like"/>
</dbReference>
<dbReference type="SUPFAM" id="SSF53218">
    <property type="entry name" value="Molybdenum cofactor biosynthesis proteins"/>
    <property type="match status" value="1"/>
</dbReference>
<comment type="catalytic activity">
    <reaction evidence="1">
        <text>adenylyl-molybdopterin + molybdate = Mo-molybdopterin + AMP + H(+)</text>
        <dbReference type="Rhea" id="RHEA:35047"/>
        <dbReference type="ChEBI" id="CHEBI:15378"/>
        <dbReference type="ChEBI" id="CHEBI:36264"/>
        <dbReference type="ChEBI" id="CHEBI:62727"/>
        <dbReference type="ChEBI" id="CHEBI:71302"/>
        <dbReference type="ChEBI" id="CHEBI:456215"/>
    </reaction>
</comment>
<dbReference type="InterPro" id="IPR036425">
    <property type="entry name" value="MoaB/Mog-like_dom_sf"/>
</dbReference>
<dbReference type="InterPro" id="IPR001453">
    <property type="entry name" value="MoaB/Mog_dom"/>
</dbReference>
<accession>A0AAE3DTW0</accession>
<dbReference type="RefSeq" id="WP_227615680.1">
    <property type="nucleotide sequence ID" value="NZ_JAJEPR010000023.1"/>
</dbReference>
<gene>
    <name evidence="3" type="ORF">LKD71_12610</name>
</gene>
<dbReference type="GO" id="GO:0046872">
    <property type="term" value="F:metal ion binding"/>
    <property type="evidence" value="ECO:0007669"/>
    <property type="project" value="UniProtKB-UniRule"/>
</dbReference>
<organism evidence="3 4">
    <name type="scientific">Fusicatenibacter faecihominis</name>
    <dbReference type="NCBI Taxonomy" id="2881276"/>
    <lineage>
        <taxon>Bacteria</taxon>
        <taxon>Bacillati</taxon>
        <taxon>Bacillota</taxon>
        <taxon>Clostridia</taxon>
        <taxon>Lachnospirales</taxon>
        <taxon>Lachnospiraceae</taxon>
        <taxon>Fusicatenibacter</taxon>
    </lineage>
</organism>
<dbReference type="PANTHER" id="PTHR10192:SF28">
    <property type="entry name" value="MOLYBDOPTERIN MOLYBDENUMTRANSFERASE"/>
    <property type="match status" value="1"/>
</dbReference>
<dbReference type="EC" id="2.10.1.1" evidence="1"/>
<keyword evidence="1" id="KW-0479">Metal-binding</keyword>
<dbReference type="CDD" id="cd03522">
    <property type="entry name" value="MoeA_like"/>
    <property type="match status" value="1"/>
</dbReference>
<comment type="pathway">
    <text evidence="1">Cofactor biosynthesis; molybdopterin biosynthesis.</text>
</comment>
<keyword evidence="4" id="KW-1185">Reference proteome</keyword>
<keyword evidence="1" id="KW-0808">Transferase</keyword>
<sequence length="346" mass="37968">MKKIETIHAVGHVLCHDVTQIIKDKTKGPVFRKGHIVTEEDIPVLLSVGKDHLYVWEKNENMLHENEAAEILFDLCRSEGMKGSEIKEGKIEVIADRDGLLKIDRKKLFAVNSLSEMMIASRHGDFPVKKGDKIAGTRIIPLVIEKEKMERAKEAAEGGPIFRILPFHKKKTAIVTTGNEVFYGRIKDTFGPVVKEKIAEYPTEFLGQTLVDDQKEHIQEAILHYIDEGAELVLCTGGMSVDPDDCTPGAIAGTGAQVITYGAPVLPGAMLLLAYYEKDGKKIPIVGLPGCVMYAKRTVFDLVLPRLMADDPVTFEELAALGEGGLCLNCGVCTFPNCGFGKGVVY</sequence>
<dbReference type="AlphaFoldDB" id="A0AAE3DTW0"/>
<proteinExistence type="inferred from homology"/>